<dbReference type="GO" id="GO:0003676">
    <property type="term" value="F:nucleic acid binding"/>
    <property type="evidence" value="ECO:0007669"/>
    <property type="project" value="InterPro"/>
</dbReference>
<evidence type="ECO:0000259" key="1">
    <source>
        <dbReference type="Pfam" id="PF13456"/>
    </source>
</evidence>
<dbReference type="Pfam" id="PF13456">
    <property type="entry name" value="RVT_3"/>
    <property type="match status" value="1"/>
</dbReference>
<accession>A0A2P5B8V5</accession>
<dbReference type="AlphaFoldDB" id="A0A2P5B8V5"/>
<dbReference type="InterPro" id="IPR002156">
    <property type="entry name" value="RNaseH_domain"/>
</dbReference>
<dbReference type="EMBL" id="JXTB01000335">
    <property type="protein sequence ID" value="PON45217.1"/>
    <property type="molecule type" value="Genomic_DNA"/>
</dbReference>
<comment type="caution">
    <text evidence="2">The sequence shown here is derived from an EMBL/GenBank/DDBJ whole genome shotgun (WGS) entry which is preliminary data.</text>
</comment>
<keyword evidence="3" id="KW-1185">Reference proteome</keyword>
<proteinExistence type="predicted"/>
<name>A0A2P5B8V5_PARAD</name>
<evidence type="ECO:0000313" key="2">
    <source>
        <dbReference type="EMBL" id="PON45217.1"/>
    </source>
</evidence>
<dbReference type="Proteomes" id="UP000237105">
    <property type="component" value="Unassembled WGS sequence"/>
</dbReference>
<sequence length="67" mass="7482">MITRDSNGSVLIIITEKYSEINSLVVEVKAILMALNHVIINNWTSVVVKSDCKNATKGFEGNDEDYH</sequence>
<dbReference type="GO" id="GO:0004523">
    <property type="term" value="F:RNA-DNA hybrid ribonuclease activity"/>
    <property type="evidence" value="ECO:0007669"/>
    <property type="project" value="InterPro"/>
</dbReference>
<reference evidence="3" key="1">
    <citation type="submission" date="2016-06" db="EMBL/GenBank/DDBJ databases">
        <title>Parallel loss of symbiosis genes in relatives of nitrogen-fixing non-legume Parasponia.</title>
        <authorList>
            <person name="Van Velzen R."/>
            <person name="Holmer R."/>
            <person name="Bu F."/>
            <person name="Rutten L."/>
            <person name="Van Zeijl A."/>
            <person name="Liu W."/>
            <person name="Santuari L."/>
            <person name="Cao Q."/>
            <person name="Sharma T."/>
            <person name="Shen D."/>
            <person name="Roswanjaya Y."/>
            <person name="Wardhani T."/>
            <person name="Kalhor M.S."/>
            <person name="Jansen J."/>
            <person name="Van den Hoogen J."/>
            <person name="Gungor B."/>
            <person name="Hartog M."/>
            <person name="Hontelez J."/>
            <person name="Verver J."/>
            <person name="Yang W.-C."/>
            <person name="Schijlen E."/>
            <person name="Repin R."/>
            <person name="Schilthuizen M."/>
            <person name="Schranz E."/>
            <person name="Heidstra R."/>
            <person name="Miyata K."/>
            <person name="Fedorova E."/>
            <person name="Kohlen W."/>
            <person name="Bisseling T."/>
            <person name="Smit S."/>
            <person name="Geurts R."/>
        </authorList>
    </citation>
    <scope>NUCLEOTIDE SEQUENCE [LARGE SCALE GENOMIC DNA]</scope>
    <source>
        <strain evidence="3">cv. WU1-14</strain>
    </source>
</reference>
<dbReference type="OrthoDB" id="1527909at2759"/>
<feature type="domain" description="RNase H type-1" evidence="1">
    <location>
        <begin position="1"/>
        <end position="57"/>
    </location>
</feature>
<organism evidence="2 3">
    <name type="scientific">Parasponia andersonii</name>
    <name type="common">Sponia andersonii</name>
    <dbReference type="NCBI Taxonomy" id="3476"/>
    <lineage>
        <taxon>Eukaryota</taxon>
        <taxon>Viridiplantae</taxon>
        <taxon>Streptophyta</taxon>
        <taxon>Embryophyta</taxon>
        <taxon>Tracheophyta</taxon>
        <taxon>Spermatophyta</taxon>
        <taxon>Magnoliopsida</taxon>
        <taxon>eudicotyledons</taxon>
        <taxon>Gunneridae</taxon>
        <taxon>Pentapetalae</taxon>
        <taxon>rosids</taxon>
        <taxon>fabids</taxon>
        <taxon>Rosales</taxon>
        <taxon>Cannabaceae</taxon>
        <taxon>Parasponia</taxon>
    </lineage>
</organism>
<evidence type="ECO:0000313" key="3">
    <source>
        <dbReference type="Proteomes" id="UP000237105"/>
    </source>
</evidence>
<protein>
    <recommendedName>
        <fullName evidence="1">RNase H type-1 domain-containing protein</fullName>
    </recommendedName>
</protein>
<gene>
    <name evidence="2" type="ORF">PanWU01x14_260470</name>
</gene>